<evidence type="ECO:0000313" key="2">
    <source>
        <dbReference type="Proteomes" id="UP000046392"/>
    </source>
</evidence>
<organism evidence="2 3">
    <name type="scientific">Strongyloides papillosus</name>
    <name type="common">Intestinal threadworm</name>
    <dbReference type="NCBI Taxonomy" id="174720"/>
    <lineage>
        <taxon>Eukaryota</taxon>
        <taxon>Metazoa</taxon>
        <taxon>Ecdysozoa</taxon>
        <taxon>Nematoda</taxon>
        <taxon>Chromadorea</taxon>
        <taxon>Rhabditida</taxon>
        <taxon>Tylenchina</taxon>
        <taxon>Panagrolaimomorpha</taxon>
        <taxon>Strongyloidoidea</taxon>
        <taxon>Strongyloididae</taxon>
        <taxon>Strongyloides</taxon>
    </lineage>
</organism>
<dbReference type="InterPro" id="IPR053322">
    <property type="entry name" value="PLA2-like"/>
</dbReference>
<keyword evidence="1" id="KW-0732">Signal</keyword>
<sequence length="174" mass="20297">MIVFKLFIFVCINLYFSEGNVTHQRHRRDNSSEIETEIEVMPETITYMCGTGLITSWLSKNLARPCGTSMLNNCCLDHDVCYDDPKTNQEKCDNDFCDCISKSYSKSKYCERWLTLTHCAPVKALGYFPLISARKISTREQFVDGIKEFKTNENNYPNEDNKINFTEREYFVKT</sequence>
<evidence type="ECO:0000313" key="3">
    <source>
        <dbReference type="WBParaSite" id="SPAL_0000474000.1"/>
    </source>
</evidence>
<protein>
    <submittedName>
        <fullName evidence="3">Phospholipase A(2)</fullName>
    </submittedName>
</protein>
<dbReference type="AlphaFoldDB" id="A0A0N5BFH4"/>
<name>A0A0N5BFH4_STREA</name>
<dbReference type="Proteomes" id="UP000046392">
    <property type="component" value="Unplaced"/>
</dbReference>
<evidence type="ECO:0000256" key="1">
    <source>
        <dbReference type="SAM" id="SignalP"/>
    </source>
</evidence>
<dbReference type="Gene3D" id="1.20.90.10">
    <property type="entry name" value="Phospholipase A2 domain"/>
    <property type="match status" value="1"/>
</dbReference>
<dbReference type="WBParaSite" id="SPAL_0000474000.1">
    <property type="protein sequence ID" value="SPAL_0000474000.1"/>
    <property type="gene ID" value="SPAL_0000474000"/>
</dbReference>
<feature type="chain" id="PRO_5005894195" evidence="1">
    <location>
        <begin position="20"/>
        <end position="174"/>
    </location>
</feature>
<dbReference type="GO" id="GO:0050482">
    <property type="term" value="P:arachidonate secretion"/>
    <property type="evidence" value="ECO:0007669"/>
    <property type="project" value="InterPro"/>
</dbReference>
<dbReference type="PANTHER" id="PTHR34228:SF5">
    <property type="entry name" value="PHOSPHOLIPASE A(2)-RELATED"/>
    <property type="match status" value="1"/>
</dbReference>
<dbReference type="PANTHER" id="PTHR34228">
    <property type="entry name" value="PROTEIN CBG09474-RELATED"/>
    <property type="match status" value="1"/>
</dbReference>
<reference evidence="3" key="1">
    <citation type="submission" date="2017-02" db="UniProtKB">
        <authorList>
            <consortium name="WormBaseParasite"/>
        </authorList>
    </citation>
    <scope>IDENTIFICATION</scope>
</reference>
<dbReference type="SUPFAM" id="SSF48619">
    <property type="entry name" value="Phospholipase A2, PLA2"/>
    <property type="match status" value="1"/>
</dbReference>
<accession>A0A0N5BFH4</accession>
<keyword evidence="2" id="KW-1185">Reference proteome</keyword>
<feature type="signal peptide" evidence="1">
    <location>
        <begin position="1"/>
        <end position="19"/>
    </location>
</feature>
<proteinExistence type="predicted"/>
<dbReference type="InterPro" id="IPR036444">
    <property type="entry name" value="PLipase_A2_dom_sf"/>
</dbReference>
<dbReference type="GO" id="GO:0004623">
    <property type="term" value="F:phospholipase A2 activity"/>
    <property type="evidence" value="ECO:0007669"/>
    <property type="project" value="InterPro"/>
</dbReference>
<dbReference type="GO" id="GO:0006644">
    <property type="term" value="P:phospholipid metabolic process"/>
    <property type="evidence" value="ECO:0007669"/>
    <property type="project" value="InterPro"/>
</dbReference>